<evidence type="ECO:0000256" key="1">
    <source>
        <dbReference type="ARBA" id="ARBA00023002"/>
    </source>
</evidence>
<gene>
    <name evidence="3" type="ORF">V1478_006932</name>
</gene>
<keyword evidence="4" id="KW-1185">Reference proteome</keyword>
<dbReference type="PANTHER" id="PTHR43157">
    <property type="entry name" value="PHOSPHATIDYLINOSITOL-GLYCAN BIOSYNTHESIS CLASS F PROTEIN-RELATED"/>
    <property type="match status" value="1"/>
</dbReference>
<comment type="caution">
    <text evidence="3">The sequence shown here is derived from an EMBL/GenBank/DDBJ whole genome shotgun (WGS) entry which is preliminary data.</text>
</comment>
<evidence type="ECO:0000256" key="2">
    <source>
        <dbReference type="SAM" id="Phobius"/>
    </source>
</evidence>
<dbReference type="PRINTS" id="PR00081">
    <property type="entry name" value="GDHRDH"/>
</dbReference>
<dbReference type="PANTHER" id="PTHR43157:SF31">
    <property type="entry name" value="PHOSPHATIDYLINOSITOL-GLYCAN BIOSYNTHESIS CLASS F PROTEIN"/>
    <property type="match status" value="1"/>
</dbReference>
<proteinExistence type="predicted"/>
<organism evidence="3 4">
    <name type="scientific">Vespula squamosa</name>
    <name type="common">Southern yellow jacket</name>
    <name type="synonym">Wasp</name>
    <dbReference type="NCBI Taxonomy" id="30214"/>
    <lineage>
        <taxon>Eukaryota</taxon>
        <taxon>Metazoa</taxon>
        <taxon>Ecdysozoa</taxon>
        <taxon>Arthropoda</taxon>
        <taxon>Hexapoda</taxon>
        <taxon>Insecta</taxon>
        <taxon>Pterygota</taxon>
        <taxon>Neoptera</taxon>
        <taxon>Endopterygota</taxon>
        <taxon>Hymenoptera</taxon>
        <taxon>Apocrita</taxon>
        <taxon>Aculeata</taxon>
        <taxon>Vespoidea</taxon>
        <taxon>Vespidae</taxon>
        <taxon>Vespinae</taxon>
        <taxon>Vespula</taxon>
    </lineage>
</organism>
<dbReference type="AlphaFoldDB" id="A0ABD2B1Q7"/>
<keyword evidence="2" id="KW-0472">Membrane</keyword>
<dbReference type="Proteomes" id="UP001607302">
    <property type="component" value="Unassembled WGS sequence"/>
</dbReference>
<dbReference type="InterPro" id="IPR002347">
    <property type="entry name" value="SDR_fam"/>
</dbReference>
<keyword evidence="1" id="KW-0560">Oxidoreductase</keyword>
<dbReference type="GO" id="GO:0016491">
    <property type="term" value="F:oxidoreductase activity"/>
    <property type="evidence" value="ECO:0007669"/>
    <property type="project" value="UniProtKB-KW"/>
</dbReference>
<keyword evidence="2" id="KW-0812">Transmembrane</keyword>
<dbReference type="Gene3D" id="3.40.50.720">
    <property type="entry name" value="NAD(P)-binding Rossmann-like Domain"/>
    <property type="match status" value="1"/>
</dbReference>
<dbReference type="SUPFAM" id="SSF51735">
    <property type="entry name" value="NAD(P)-binding Rossmann-fold domains"/>
    <property type="match status" value="1"/>
</dbReference>
<evidence type="ECO:0000313" key="4">
    <source>
        <dbReference type="Proteomes" id="UP001607302"/>
    </source>
</evidence>
<dbReference type="EMBL" id="JAUDFV010000133">
    <property type="protein sequence ID" value="KAL2726654.1"/>
    <property type="molecule type" value="Genomic_DNA"/>
</dbReference>
<accession>A0ABD2B1Q7</accession>
<keyword evidence="2" id="KW-1133">Transmembrane helix</keyword>
<reference evidence="3 4" key="1">
    <citation type="journal article" date="2024" name="Ann. Entomol. Soc. Am.">
        <title>Genomic analyses of the southern and eastern yellowjacket wasps (Hymenoptera: Vespidae) reveal evolutionary signatures of social life.</title>
        <authorList>
            <person name="Catto M.A."/>
            <person name="Caine P.B."/>
            <person name="Orr S.E."/>
            <person name="Hunt B.G."/>
            <person name="Goodisman M.A.D."/>
        </authorList>
    </citation>
    <scope>NUCLEOTIDE SEQUENCE [LARGE SCALE GENOMIC DNA]</scope>
    <source>
        <strain evidence="3">233</strain>
        <tissue evidence="3">Head and thorax</tissue>
    </source>
</reference>
<sequence>MLLIIASMCAFLFSCLYYYKPRINLYFLITIFYYNILYSIVAIQDVINDIVNAKSNKTALLPMPEKIAIVTGGSRGIGAVVTKMLLQCHMEVVIGKSCRTPAAGEKLISQIRESGITSGKAKVYKLDNASLESVKEFADQIKLNYNKIHILINNAGIMFTPYEETKDGFEQQWCVNYLSHFYLTALLLPLLKAGSHPQENSRVVNVSSCAHHIGYMQFDDINFKKHFNTYAMYGQSKLAQVISTKHLQNLFKEKQLGIQVYAVHPGIVNTDLFQHSYVHKMNFLNKYIVKNPEQGAMVIIYAATNDKIKEHGGIYINNCKETKVNPIAFDKSVQEKLFHLSLEQVQLKDFFEYIDI</sequence>
<evidence type="ECO:0000313" key="3">
    <source>
        <dbReference type="EMBL" id="KAL2726654.1"/>
    </source>
</evidence>
<name>A0ABD2B1Q7_VESSQ</name>
<feature type="transmembrane region" description="Helical" evidence="2">
    <location>
        <begin position="26"/>
        <end position="47"/>
    </location>
</feature>
<protein>
    <submittedName>
        <fullName evidence="3">Dehydrogenase/reductase SDR family member on chromosome X-like</fullName>
    </submittedName>
</protein>
<dbReference type="Pfam" id="PF00106">
    <property type="entry name" value="adh_short"/>
    <property type="match status" value="1"/>
</dbReference>
<dbReference type="InterPro" id="IPR036291">
    <property type="entry name" value="NAD(P)-bd_dom_sf"/>
</dbReference>